<dbReference type="InterPro" id="IPR007278">
    <property type="entry name" value="DUF397"/>
</dbReference>
<dbReference type="Pfam" id="PF04149">
    <property type="entry name" value="DUF397"/>
    <property type="match status" value="1"/>
</dbReference>
<evidence type="ECO:0000313" key="2">
    <source>
        <dbReference type="EMBL" id="SDZ45473.1"/>
    </source>
</evidence>
<sequence>MAFQTWRKSSHSASQSDCVEVGTGTDVVGVRDTKDRNGGTLVFQPQAWGSFLTAVKAERFG</sequence>
<evidence type="ECO:0000313" key="3">
    <source>
        <dbReference type="Proteomes" id="UP000199529"/>
    </source>
</evidence>
<dbReference type="EMBL" id="FNOK01000075">
    <property type="protein sequence ID" value="SDZ45473.1"/>
    <property type="molecule type" value="Genomic_DNA"/>
</dbReference>
<keyword evidence="3" id="KW-1185">Reference proteome</keyword>
<dbReference type="STRING" id="418495.SAMN05216215_107540"/>
<evidence type="ECO:0000259" key="1">
    <source>
        <dbReference type="Pfam" id="PF04149"/>
    </source>
</evidence>
<dbReference type="AlphaFoldDB" id="A0A1H3T549"/>
<proteinExistence type="predicted"/>
<reference evidence="3" key="1">
    <citation type="submission" date="2016-10" db="EMBL/GenBank/DDBJ databases">
        <authorList>
            <person name="Varghese N."/>
            <person name="Submissions S."/>
        </authorList>
    </citation>
    <scope>NUCLEOTIDE SEQUENCE [LARGE SCALE GENOMIC DNA]</scope>
    <source>
        <strain evidence="3">CGMCC 4.3530</strain>
    </source>
</reference>
<feature type="domain" description="DUF397" evidence="1">
    <location>
        <begin position="5"/>
        <end position="56"/>
    </location>
</feature>
<accession>A0A1H3T549</accession>
<name>A0A1H3T549_9PSEU</name>
<dbReference type="Proteomes" id="UP000199529">
    <property type="component" value="Unassembled WGS sequence"/>
</dbReference>
<gene>
    <name evidence="2" type="ORF">SAMN05216215_107540</name>
</gene>
<organism evidence="2 3">
    <name type="scientific">Saccharopolyspora shandongensis</name>
    <dbReference type="NCBI Taxonomy" id="418495"/>
    <lineage>
        <taxon>Bacteria</taxon>
        <taxon>Bacillati</taxon>
        <taxon>Actinomycetota</taxon>
        <taxon>Actinomycetes</taxon>
        <taxon>Pseudonocardiales</taxon>
        <taxon>Pseudonocardiaceae</taxon>
        <taxon>Saccharopolyspora</taxon>
    </lineage>
</organism>
<protein>
    <recommendedName>
        <fullName evidence="1">DUF397 domain-containing protein</fullName>
    </recommendedName>
</protein>
<dbReference type="RefSeq" id="WP_093277595.1">
    <property type="nucleotide sequence ID" value="NZ_FNOK01000075.1"/>
</dbReference>